<dbReference type="InterPro" id="IPR051924">
    <property type="entry name" value="GST_Kappa/NadH"/>
</dbReference>
<feature type="domain" description="DSBA-like thioredoxin" evidence="3">
    <location>
        <begin position="3"/>
        <end position="187"/>
    </location>
</feature>
<evidence type="ECO:0000313" key="5">
    <source>
        <dbReference type="Proteomes" id="UP000029843"/>
    </source>
</evidence>
<sequence length="199" mass="23031">MKIEFWFDFASTYSYPCAMRIESLAEKSNLEVVWRPFLLGPIFNKQGWNDSPFNIYKVKGEYMWKDLQRICNDIDLPLKRPDKFPQNGLLAARIAVTFANEPWIPSFIKSVFSANFEHNENITSPSVISDCLTLVGENPEDIMKEANSDIAKELLRQQTDEALTRGIFGSPSFLVDEELFWGDDRLERAIKWANDNRSH</sequence>
<dbReference type="Pfam" id="PF01323">
    <property type="entry name" value="DSBA"/>
    <property type="match status" value="1"/>
</dbReference>
<dbReference type="CDD" id="cd03022">
    <property type="entry name" value="DsbA_HCCA_Iso"/>
    <property type="match status" value="1"/>
</dbReference>
<keyword evidence="1" id="KW-0413">Isomerase</keyword>
<dbReference type="GO" id="GO:0018845">
    <property type="term" value="F:2-hydroxychromene-2-carboxylate isomerase activity"/>
    <property type="evidence" value="ECO:0007669"/>
    <property type="project" value="UniProtKB-UniRule"/>
</dbReference>
<dbReference type="InterPro" id="IPR001853">
    <property type="entry name" value="DSBA-like_thioredoxin_dom"/>
</dbReference>
<evidence type="ECO:0000256" key="1">
    <source>
        <dbReference type="PIRNR" id="PIRNR006386"/>
    </source>
</evidence>
<feature type="active site" description="Nucleophile" evidence="2">
    <location>
        <position position="11"/>
    </location>
</feature>
<dbReference type="RefSeq" id="WP_033094513.1">
    <property type="nucleotide sequence ID" value="NZ_JQED01000037.1"/>
</dbReference>
<gene>
    <name evidence="4" type="ORF">ND2E_3691</name>
</gene>
<evidence type="ECO:0000259" key="3">
    <source>
        <dbReference type="Pfam" id="PF01323"/>
    </source>
</evidence>
<dbReference type="GO" id="GO:0004602">
    <property type="term" value="F:glutathione peroxidase activity"/>
    <property type="evidence" value="ECO:0007669"/>
    <property type="project" value="TreeGrafter"/>
</dbReference>
<dbReference type="PANTHER" id="PTHR42943:SF2">
    <property type="entry name" value="GLUTATHIONE S-TRANSFERASE KAPPA 1"/>
    <property type="match status" value="1"/>
</dbReference>
<dbReference type="Gene3D" id="3.40.30.10">
    <property type="entry name" value="Glutaredoxin"/>
    <property type="match status" value="1"/>
</dbReference>
<dbReference type="GO" id="GO:1901170">
    <property type="term" value="P:naphthalene catabolic process"/>
    <property type="evidence" value="ECO:0007669"/>
    <property type="project" value="InterPro"/>
</dbReference>
<accession>A0A099KIW0</accession>
<organism evidence="4 5">
    <name type="scientific">Colwellia psychrerythraea</name>
    <name type="common">Vibrio psychroerythus</name>
    <dbReference type="NCBI Taxonomy" id="28229"/>
    <lineage>
        <taxon>Bacteria</taxon>
        <taxon>Pseudomonadati</taxon>
        <taxon>Pseudomonadota</taxon>
        <taxon>Gammaproteobacteria</taxon>
        <taxon>Alteromonadales</taxon>
        <taxon>Colwelliaceae</taxon>
        <taxon>Colwellia</taxon>
    </lineage>
</organism>
<protein>
    <recommendedName>
        <fullName evidence="1">2-hydroxychromene-2-carboxylate isomerase</fullName>
        <ecNumber evidence="1">5.99.1.4</ecNumber>
    </recommendedName>
</protein>
<dbReference type="EC" id="5.99.1.4" evidence="1"/>
<dbReference type="AlphaFoldDB" id="A0A099KIW0"/>
<name>A0A099KIW0_COLPS</name>
<dbReference type="PATRIC" id="fig|28229.4.peg.2843"/>
<dbReference type="PIRSF" id="PIRSF006386">
    <property type="entry name" value="HCCAis_GSTk"/>
    <property type="match status" value="1"/>
</dbReference>
<evidence type="ECO:0000313" key="4">
    <source>
        <dbReference type="EMBL" id="KGJ90135.1"/>
    </source>
</evidence>
<dbReference type="SUPFAM" id="SSF52833">
    <property type="entry name" value="Thioredoxin-like"/>
    <property type="match status" value="1"/>
</dbReference>
<dbReference type="InterPro" id="IPR036249">
    <property type="entry name" value="Thioredoxin-like_sf"/>
</dbReference>
<dbReference type="GO" id="GO:0004364">
    <property type="term" value="F:glutathione transferase activity"/>
    <property type="evidence" value="ECO:0007669"/>
    <property type="project" value="TreeGrafter"/>
</dbReference>
<dbReference type="EMBL" id="JQED01000037">
    <property type="protein sequence ID" value="KGJ90135.1"/>
    <property type="molecule type" value="Genomic_DNA"/>
</dbReference>
<comment type="caution">
    <text evidence="4">The sequence shown here is derived from an EMBL/GenBank/DDBJ whole genome shotgun (WGS) entry which is preliminary data.</text>
</comment>
<dbReference type="PANTHER" id="PTHR42943">
    <property type="entry name" value="GLUTATHIONE S-TRANSFERASE KAPPA"/>
    <property type="match status" value="1"/>
</dbReference>
<dbReference type="OrthoDB" id="5244108at2"/>
<dbReference type="InterPro" id="IPR014440">
    <property type="entry name" value="HCCAis_GSTk"/>
</dbReference>
<reference evidence="4 5" key="1">
    <citation type="submission" date="2014-08" db="EMBL/GenBank/DDBJ databases">
        <title>Genomic and Phenotypic Diversity of Colwellia psychrerythraea strains from Disparate Marine Basins.</title>
        <authorList>
            <person name="Techtmann S.M."/>
            <person name="Stelling S.C."/>
            <person name="Utturkar S.M."/>
            <person name="Alshibli N."/>
            <person name="Harris A."/>
            <person name="Brown S.D."/>
            <person name="Hazen T.C."/>
        </authorList>
    </citation>
    <scope>NUCLEOTIDE SEQUENCE [LARGE SCALE GENOMIC DNA]</scope>
    <source>
        <strain evidence="4 5">ND2E</strain>
    </source>
</reference>
<comment type="similarity">
    <text evidence="1">Belongs to the GST superfamily. NadH family.</text>
</comment>
<dbReference type="Proteomes" id="UP000029843">
    <property type="component" value="Unassembled WGS sequence"/>
</dbReference>
<proteinExistence type="inferred from homology"/>
<evidence type="ECO:0000256" key="2">
    <source>
        <dbReference type="PIRSR" id="PIRSR006386-1"/>
    </source>
</evidence>
<dbReference type="GO" id="GO:0006749">
    <property type="term" value="P:glutathione metabolic process"/>
    <property type="evidence" value="ECO:0007669"/>
    <property type="project" value="TreeGrafter"/>
</dbReference>
<dbReference type="InterPro" id="IPR044087">
    <property type="entry name" value="NahD-like"/>
</dbReference>
<comment type="catalytic activity">
    <reaction evidence="1">
        <text>2-hydroxychromene-2-carboxylate = (3E)-4-(2-hydroxyphenyl)-2-oxobut-3-enoate</text>
        <dbReference type="Rhea" id="RHEA:27401"/>
        <dbReference type="ChEBI" id="CHEBI:59350"/>
        <dbReference type="ChEBI" id="CHEBI:59353"/>
        <dbReference type="EC" id="5.99.1.4"/>
    </reaction>
</comment>